<evidence type="ECO:0000313" key="2">
    <source>
        <dbReference type="EMBL" id="MBE5039854.1"/>
    </source>
</evidence>
<feature type="chain" id="PRO_5039071957" evidence="1">
    <location>
        <begin position="30"/>
        <end position="378"/>
    </location>
</feature>
<organism evidence="2 3">
    <name type="scientific">Ructibacterium gallinarum</name>
    <dbReference type="NCBI Taxonomy" id="2779355"/>
    <lineage>
        <taxon>Bacteria</taxon>
        <taxon>Bacillati</taxon>
        <taxon>Bacillota</taxon>
        <taxon>Clostridia</taxon>
        <taxon>Eubacteriales</taxon>
        <taxon>Oscillospiraceae</taxon>
        <taxon>Ructibacterium</taxon>
    </lineage>
</organism>
<keyword evidence="1" id="KW-0732">Signal</keyword>
<name>A0A9D5M384_9FIRM</name>
<dbReference type="PROSITE" id="PS51257">
    <property type="entry name" value="PROKAR_LIPOPROTEIN"/>
    <property type="match status" value="1"/>
</dbReference>
<dbReference type="RefSeq" id="WP_226392407.1">
    <property type="nucleotide sequence ID" value="NZ_JADCKB010000008.1"/>
</dbReference>
<feature type="signal peptide" evidence="1">
    <location>
        <begin position="1"/>
        <end position="29"/>
    </location>
</feature>
<dbReference type="Proteomes" id="UP000806542">
    <property type="component" value="Unassembled WGS sequence"/>
</dbReference>
<protein>
    <submittedName>
        <fullName evidence="2">Uncharacterized protein</fullName>
    </submittedName>
</protein>
<proteinExistence type="predicted"/>
<evidence type="ECO:0000313" key="3">
    <source>
        <dbReference type="Proteomes" id="UP000806542"/>
    </source>
</evidence>
<accession>A0A9D5M384</accession>
<dbReference type="EMBL" id="JADCKB010000008">
    <property type="protein sequence ID" value="MBE5039854.1"/>
    <property type="molecule type" value="Genomic_DNA"/>
</dbReference>
<evidence type="ECO:0000256" key="1">
    <source>
        <dbReference type="SAM" id="SignalP"/>
    </source>
</evidence>
<dbReference type="AlphaFoldDB" id="A0A9D5M384"/>
<comment type="caution">
    <text evidence="2">The sequence shown here is derived from an EMBL/GenBank/DDBJ whole genome shotgun (WGS) entry which is preliminary data.</text>
</comment>
<gene>
    <name evidence="2" type="ORF">INF28_05170</name>
</gene>
<keyword evidence="3" id="KW-1185">Reference proteome</keyword>
<sequence>MQIKCKRRLPVVLSVTLLAAVLSACGVKAPPVQTGMPVQTPDSGNVTITKTKAKATETELYSAPDGSFSMQIPAGWSVSSGGTGMYHSIRVTDPEEPLNQMFVLLKADALLHSQAGKEAWQYTYAAGNSQAYLFTLAPVLAQPSTENFYKLFPQYADFAVQAEPGYAGYTFPRFEDFTVTERFPSAGNFGQAALGDELLRATFTEDGREGEGMFAATVVDFGPVQIAAGAPSGYQIPSADGGYYMAYNIMAVTAAKDTLIEWEDVLTQCMGTLEYSQAYVQSVQQAGQEQVAQAMQFSANANAVLDGIMSSWEARSTSQDIISQKQSDATLGYERVYDTQTGEIYRAENGWSDTYQGGRYEPVTDDSVYIEPISGYIE</sequence>
<reference evidence="2" key="1">
    <citation type="submission" date="2020-10" db="EMBL/GenBank/DDBJ databases">
        <title>ChiBAC.</title>
        <authorList>
            <person name="Zenner C."/>
            <person name="Hitch T.C.A."/>
            <person name="Clavel T."/>
        </authorList>
    </citation>
    <scope>NUCLEOTIDE SEQUENCE</scope>
    <source>
        <strain evidence="2">DSM 107454</strain>
    </source>
</reference>